<dbReference type="STRING" id="578459.A0A0P9FBX6"/>
<dbReference type="RefSeq" id="XP_018269194.1">
    <property type="nucleotide sequence ID" value="XM_018414747.1"/>
</dbReference>
<feature type="coiled-coil region" evidence="7">
    <location>
        <begin position="52"/>
        <end position="79"/>
    </location>
</feature>
<keyword evidence="4" id="KW-0238">DNA-binding</keyword>
<keyword evidence="3" id="KW-0805">Transcription regulation</keyword>
<evidence type="ECO:0000256" key="7">
    <source>
        <dbReference type="SAM" id="Coils"/>
    </source>
</evidence>
<keyword evidence="5" id="KW-0804">Transcription</keyword>
<evidence type="ECO:0000259" key="9">
    <source>
        <dbReference type="SMART" id="SM00906"/>
    </source>
</evidence>
<keyword evidence="6" id="KW-0539">Nucleus</keyword>
<keyword evidence="11" id="KW-1185">Reference proteome</keyword>
<dbReference type="InterPro" id="IPR051615">
    <property type="entry name" value="Transcr_Regulatory_Elem"/>
</dbReference>
<dbReference type="AlphaFoldDB" id="A0A0P9FBX6"/>
<dbReference type="SMART" id="SM00906">
    <property type="entry name" value="Fungal_trans"/>
    <property type="match status" value="1"/>
</dbReference>
<dbReference type="Proteomes" id="UP000053890">
    <property type="component" value="Unassembled WGS sequence"/>
</dbReference>
<dbReference type="Pfam" id="PF04082">
    <property type="entry name" value="Fungal_trans"/>
    <property type="match status" value="1"/>
</dbReference>
<evidence type="ECO:0000256" key="6">
    <source>
        <dbReference type="ARBA" id="ARBA00023242"/>
    </source>
</evidence>
<evidence type="ECO:0000256" key="4">
    <source>
        <dbReference type="ARBA" id="ARBA00023125"/>
    </source>
</evidence>
<evidence type="ECO:0000256" key="3">
    <source>
        <dbReference type="ARBA" id="ARBA00023015"/>
    </source>
</evidence>
<keyword evidence="7" id="KW-0175">Coiled coil</keyword>
<feature type="compositionally biased region" description="Basic and acidic residues" evidence="8">
    <location>
        <begin position="712"/>
        <end position="735"/>
    </location>
</feature>
<organism evidence="10 11">
    <name type="scientific">Rhodotorula graminis (strain WP1)</name>
    <dbReference type="NCBI Taxonomy" id="578459"/>
    <lineage>
        <taxon>Eukaryota</taxon>
        <taxon>Fungi</taxon>
        <taxon>Dikarya</taxon>
        <taxon>Basidiomycota</taxon>
        <taxon>Pucciniomycotina</taxon>
        <taxon>Microbotryomycetes</taxon>
        <taxon>Sporidiobolales</taxon>
        <taxon>Sporidiobolaceae</taxon>
        <taxon>Rhodotorula</taxon>
    </lineage>
</organism>
<dbReference type="InterPro" id="IPR007219">
    <property type="entry name" value="XnlR_reg_dom"/>
</dbReference>
<feature type="region of interest" description="Disordered" evidence="8">
    <location>
        <begin position="501"/>
        <end position="536"/>
    </location>
</feature>
<dbReference type="OrthoDB" id="2154091at2759"/>
<feature type="compositionally biased region" description="Low complexity" evidence="8">
    <location>
        <begin position="517"/>
        <end position="536"/>
    </location>
</feature>
<dbReference type="PANTHER" id="PTHR31313:SF81">
    <property type="entry name" value="TY1 ENHANCER ACTIVATOR"/>
    <property type="match status" value="1"/>
</dbReference>
<evidence type="ECO:0000256" key="5">
    <source>
        <dbReference type="ARBA" id="ARBA00023163"/>
    </source>
</evidence>
<accession>A0A0P9FBX6</accession>
<feature type="region of interest" description="Disordered" evidence="8">
    <location>
        <begin position="690"/>
        <end position="735"/>
    </location>
</feature>
<evidence type="ECO:0000256" key="1">
    <source>
        <dbReference type="ARBA" id="ARBA00022723"/>
    </source>
</evidence>
<dbReference type="GO" id="GO:0003677">
    <property type="term" value="F:DNA binding"/>
    <property type="evidence" value="ECO:0007669"/>
    <property type="project" value="UniProtKB-KW"/>
</dbReference>
<proteinExistence type="predicted"/>
<keyword evidence="1" id="KW-0479">Metal-binding</keyword>
<dbReference type="GO" id="GO:0008270">
    <property type="term" value="F:zinc ion binding"/>
    <property type="evidence" value="ECO:0007669"/>
    <property type="project" value="InterPro"/>
</dbReference>
<feature type="domain" description="Xylanolytic transcriptional activator regulatory" evidence="9">
    <location>
        <begin position="273"/>
        <end position="347"/>
    </location>
</feature>
<evidence type="ECO:0000313" key="10">
    <source>
        <dbReference type="EMBL" id="KPV73145.1"/>
    </source>
</evidence>
<keyword evidence="2" id="KW-0862">Zinc</keyword>
<dbReference type="CDD" id="cd12148">
    <property type="entry name" value="fungal_TF_MHR"/>
    <property type="match status" value="1"/>
</dbReference>
<reference evidence="10 11" key="1">
    <citation type="journal article" date="2015" name="Front. Microbiol.">
        <title>Genome sequence of the plant growth promoting endophytic yeast Rhodotorula graminis WP1.</title>
        <authorList>
            <person name="Firrincieli A."/>
            <person name="Otillar R."/>
            <person name="Salamov A."/>
            <person name="Schmutz J."/>
            <person name="Khan Z."/>
            <person name="Redman R.S."/>
            <person name="Fleck N.D."/>
            <person name="Lindquist E."/>
            <person name="Grigoriev I.V."/>
            <person name="Doty S.L."/>
        </authorList>
    </citation>
    <scope>NUCLEOTIDE SEQUENCE [LARGE SCALE GENOMIC DNA]</scope>
    <source>
        <strain evidence="10 11">WP1</strain>
    </source>
</reference>
<dbReference type="PANTHER" id="PTHR31313">
    <property type="entry name" value="TY1 ENHANCER ACTIVATOR"/>
    <property type="match status" value="1"/>
</dbReference>
<name>A0A0P9FBX6_RHOGW</name>
<protein>
    <recommendedName>
        <fullName evidence="9">Xylanolytic transcriptional activator regulatory domain-containing protein</fullName>
    </recommendedName>
</protein>
<evidence type="ECO:0000256" key="2">
    <source>
        <dbReference type="ARBA" id="ARBA00022833"/>
    </source>
</evidence>
<evidence type="ECO:0000313" key="11">
    <source>
        <dbReference type="Proteomes" id="UP000053890"/>
    </source>
</evidence>
<dbReference type="GeneID" id="28975195"/>
<dbReference type="GO" id="GO:0006351">
    <property type="term" value="P:DNA-templated transcription"/>
    <property type="evidence" value="ECO:0007669"/>
    <property type="project" value="InterPro"/>
</dbReference>
<dbReference type="OMA" id="IRIHRIG"/>
<dbReference type="EMBL" id="KQ474084">
    <property type="protein sequence ID" value="KPV73145.1"/>
    <property type="molecule type" value="Genomic_DNA"/>
</dbReference>
<sequence length="735" mass="80375">MPQICRGTRNDPRASRACRQCKRAKNRCLPSSTSTSTVDAACQRWPDRRRNRNDTLAQVTALQDRVKDLETRLAQAQGQPVPTADSSPFLEDSKHANLLVDRISTLELEDDPLAPHGELRPDANGALRWHTETALYKDDVVDGTDAARLGRAAFLPVPLSNELHAELIHLAFKWHLDVVRFVEQDDMTFDGKRSHAYSPFVHLAVLAVGSRYMHDPPPEICANPADPSTRGHPFHRAALELLTSEIAAPDFSTIRGLMIIANFLGGIGQPRAGWLYSGVAHGLCLDFGLHLDPPPEAPMSLETREIRRKLFWATFVHHNDYAICFGRPSAMSLKQVHQPLPDLPSSSTGPGASWPFDIRIHRIGLKVCWLNYTGEGLGLENDVKHERVRRLWRELREWYDELPPALQDERDVVPSPEVLHLMSVYVTLVILLLKPYFAKSSSNADISTTAAEECSAATLRLAGLVGRYEREGPSMRFSSKMAHLGVMYGGVMALKLAQNALRPSPSPSSSAAERTDPSSTSSSSSQPLSPAPSPAASASTYLAAADTLLGGLVSHAQTWPATFACVTALCRLRDSVLAPPAAHDLVVAPEILPPSRNASHSSMAPPPSSWLEPVLDPLGPPPLPHVPPPPPPPLFGTSTADVAQSAMQGMPELVGHAGEQPLWNTVAAMGEDELAGFWDVWAAAGIDGTALQQQQQQQQQSFQLSSTFDDEPQPRERRRAERAGPRDLQRDGRDD</sequence>
<evidence type="ECO:0000256" key="8">
    <source>
        <dbReference type="SAM" id="MobiDB-lite"/>
    </source>
</evidence>
<gene>
    <name evidence="10" type="ORF">RHOBADRAFT_46250</name>
</gene>